<name>A0A0C1TVA8_9BACT</name>
<gene>
    <name evidence="2" type="ORF">SE37_12150</name>
</gene>
<organism evidence="2 3">
    <name type="scientific">Geobacter soli</name>
    <dbReference type="NCBI Taxonomy" id="1510391"/>
    <lineage>
        <taxon>Bacteria</taxon>
        <taxon>Pseudomonadati</taxon>
        <taxon>Thermodesulfobacteriota</taxon>
        <taxon>Desulfuromonadia</taxon>
        <taxon>Geobacterales</taxon>
        <taxon>Geobacteraceae</taxon>
        <taxon>Geobacter</taxon>
    </lineage>
</organism>
<dbReference type="PIRSF" id="PIRSF016702">
    <property type="entry name" value="DNA_bp_PD1"/>
    <property type="match status" value="1"/>
</dbReference>
<comment type="caution">
    <text evidence="2">The sequence shown here is derived from an EMBL/GenBank/DDBJ whole genome shotgun (WGS) entry which is preliminary data.</text>
</comment>
<dbReference type="AlphaFoldDB" id="A0A0C1TVA8"/>
<keyword evidence="2" id="KW-0238">DNA-binding</keyword>
<dbReference type="PANTHER" id="PTHR34988:SF1">
    <property type="entry name" value="DNA-BINDING PROTEIN"/>
    <property type="match status" value="1"/>
</dbReference>
<dbReference type="Proteomes" id="UP000031433">
    <property type="component" value="Unassembled WGS sequence"/>
</dbReference>
<dbReference type="InterPro" id="IPR005175">
    <property type="entry name" value="PPC_dom"/>
</dbReference>
<dbReference type="GO" id="GO:0003677">
    <property type="term" value="F:DNA binding"/>
    <property type="evidence" value="ECO:0007669"/>
    <property type="project" value="UniProtKB-KW"/>
</dbReference>
<reference evidence="2 3" key="1">
    <citation type="submission" date="2015-01" db="EMBL/GenBank/DDBJ databases">
        <title>Genome sequence of the anaerobic bacterium Geobacter soli GSS01, a dissimilatory Fe(III) reducer from soil.</title>
        <authorList>
            <person name="Yang G."/>
            <person name="Zhou S."/>
        </authorList>
    </citation>
    <scope>NUCLEOTIDE SEQUENCE [LARGE SCALE GENOMIC DNA]</scope>
    <source>
        <strain evidence="2 3">GSS01</strain>
    </source>
</reference>
<protein>
    <submittedName>
        <fullName evidence="2">DNA-binding protein</fullName>
    </submittedName>
</protein>
<dbReference type="Pfam" id="PF03479">
    <property type="entry name" value="PCC"/>
    <property type="match status" value="1"/>
</dbReference>
<evidence type="ECO:0000259" key="1">
    <source>
        <dbReference type="PROSITE" id="PS51742"/>
    </source>
</evidence>
<feature type="domain" description="PPC" evidence="1">
    <location>
        <begin position="1"/>
        <end position="133"/>
    </location>
</feature>
<sequence>MLIGRLPHKGDLLGGLTAAAVEGGVKAGIIQVIGSLERARLSFYDQWARRYREFSLDTPLEIAAGLGNISLKDDTPFVHLHLSLADREGAMTGGHAVAGCTVFAAEYAIIPLAGPPLVRVHDETTGLFLWERERYGSGPASELPPDIQRALFTP</sequence>
<proteinExistence type="predicted"/>
<keyword evidence="3" id="KW-1185">Reference proteome</keyword>
<dbReference type="PROSITE" id="PS51742">
    <property type="entry name" value="PPC"/>
    <property type="match status" value="1"/>
</dbReference>
<dbReference type="EMBL" id="JXBL01000001">
    <property type="protein sequence ID" value="KIE43328.1"/>
    <property type="molecule type" value="Genomic_DNA"/>
</dbReference>
<evidence type="ECO:0000313" key="3">
    <source>
        <dbReference type="Proteomes" id="UP000031433"/>
    </source>
</evidence>
<dbReference type="RefSeq" id="WP_039648380.1">
    <property type="nucleotide sequence ID" value="NZ_JXBL01000001.1"/>
</dbReference>
<dbReference type="InterPro" id="IPR025707">
    <property type="entry name" value="DNA_bp_PD1"/>
</dbReference>
<evidence type="ECO:0000313" key="2">
    <source>
        <dbReference type="EMBL" id="KIE43328.1"/>
    </source>
</evidence>
<accession>A0A0C1TVA8</accession>
<dbReference type="CDD" id="cd11378">
    <property type="entry name" value="DUF296"/>
    <property type="match status" value="1"/>
</dbReference>
<dbReference type="PANTHER" id="PTHR34988">
    <property type="entry name" value="PROTEIN, PUTATIVE-RELATED"/>
    <property type="match status" value="1"/>
</dbReference>
<dbReference type="Gene3D" id="3.30.1330.80">
    <property type="entry name" value="Hypothetical protein, similar to alpha- acetolactate decarboxylase, domain 2"/>
    <property type="match status" value="1"/>
</dbReference>
<dbReference type="SUPFAM" id="SSF117856">
    <property type="entry name" value="AF0104/ALDC/Ptd012-like"/>
    <property type="match status" value="1"/>
</dbReference>